<evidence type="ECO:0000256" key="1">
    <source>
        <dbReference type="ARBA" id="ARBA00022605"/>
    </source>
</evidence>
<evidence type="ECO:0000313" key="5">
    <source>
        <dbReference type="EMBL" id="CAK9440386.1"/>
    </source>
</evidence>
<keyword evidence="3 4" id="KW-0413">Isomerase</keyword>
<dbReference type="HAMAP" id="MF_01678">
    <property type="entry name" value="Salvage_MtnA"/>
    <property type="match status" value="1"/>
</dbReference>
<dbReference type="EC" id="5.3.1.23" evidence="4"/>
<keyword evidence="4" id="KW-0539">Nucleus</keyword>
<evidence type="ECO:0000256" key="3">
    <source>
        <dbReference type="ARBA" id="ARBA00023235"/>
    </source>
</evidence>
<dbReference type="Pfam" id="PF01008">
    <property type="entry name" value="IF-2B"/>
    <property type="match status" value="1"/>
</dbReference>
<dbReference type="InterPro" id="IPR011559">
    <property type="entry name" value="Initiation_fac_2B_a/b/d"/>
</dbReference>
<dbReference type="RefSeq" id="XP_066831424.1">
    <property type="nucleotide sequence ID" value="XM_066974712.1"/>
</dbReference>
<evidence type="ECO:0000313" key="6">
    <source>
        <dbReference type="Proteomes" id="UP001497383"/>
    </source>
</evidence>
<dbReference type="PANTHER" id="PTHR43475">
    <property type="entry name" value="METHYLTHIORIBOSE-1-PHOSPHATE ISOMERASE"/>
    <property type="match status" value="1"/>
</dbReference>
<dbReference type="NCBIfam" id="TIGR00512">
    <property type="entry name" value="salvage_mtnA"/>
    <property type="match status" value="1"/>
</dbReference>
<comment type="subcellular location">
    <subcellularLocation>
        <location evidence="4">Cytoplasm</location>
    </subcellularLocation>
    <subcellularLocation>
        <location evidence="4">Nucleus</location>
    </subcellularLocation>
</comment>
<dbReference type="NCBIfam" id="TIGR00524">
    <property type="entry name" value="eIF-2B_rel"/>
    <property type="match status" value="1"/>
</dbReference>
<comment type="pathway">
    <text evidence="4">Amino-acid biosynthesis; L-methionine biosynthesis via salvage pathway; L-methionine from S-methyl-5-thio-alpha-D-ribose 1-phosphate: step 1/6.</text>
</comment>
<dbReference type="InterPro" id="IPR000649">
    <property type="entry name" value="IF-2B-related"/>
</dbReference>
<dbReference type="Proteomes" id="UP001497383">
    <property type="component" value="Chromosome 5"/>
</dbReference>
<evidence type="ECO:0000256" key="2">
    <source>
        <dbReference type="ARBA" id="ARBA00023167"/>
    </source>
</evidence>
<accession>A0ABP0ZV52</accession>
<feature type="site" description="Transition state stabilizer" evidence="4">
    <location>
        <position position="176"/>
    </location>
</feature>
<dbReference type="SUPFAM" id="SSF100950">
    <property type="entry name" value="NagB/RpiA/CoA transferase-like"/>
    <property type="match status" value="1"/>
</dbReference>
<keyword evidence="1 4" id="KW-0028">Amino-acid biosynthesis</keyword>
<dbReference type="Gene3D" id="1.20.120.420">
    <property type="entry name" value="translation initiation factor eif-2b, domain 1"/>
    <property type="match status" value="1"/>
</dbReference>
<keyword evidence="4" id="KW-0963">Cytoplasm</keyword>
<dbReference type="InterPro" id="IPR042529">
    <property type="entry name" value="IF_2B-like_C"/>
</dbReference>
<dbReference type="Gene3D" id="3.40.50.10470">
    <property type="entry name" value="Translation initiation factor eif-2b, domain 2"/>
    <property type="match status" value="1"/>
</dbReference>
<dbReference type="InterPro" id="IPR037171">
    <property type="entry name" value="NagB/RpiA_transferase-like"/>
</dbReference>
<dbReference type="NCBIfam" id="NF004326">
    <property type="entry name" value="PRK05720.1"/>
    <property type="match status" value="1"/>
</dbReference>
<comment type="similarity">
    <text evidence="4">Belongs to the eIF-2B alpha/beta/delta subunits family. MtnA subfamily.</text>
</comment>
<comment type="catalytic activity">
    <reaction evidence="4">
        <text>5-(methylsulfanyl)-alpha-D-ribose 1-phosphate = 5-(methylsulfanyl)-D-ribulose 1-phosphate</text>
        <dbReference type="Rhea" id="RHEA:19989"/>
        <dbReference type="ChEBI" id="CHEBI:58533"/>
        <dbReference type="ChEBI" id="CHEBI:58548"/>
        <dbReference type="EC" id="5.3.1.23"/>
    </reaction>
</comment>
<proteinExistence type="inferred from homology"/>
<name>A0ABP0ZV52_9ASCO</name>
<dbReference type="GeneID" id="92209682"/>
<dbReference type="EMBL" id="OZ022409">
    <property type="protein sequence ID" value="CAK9440386.1"/>
    <property type="molecule type" value="Genomic_DNA"/>
</dbReference>
<keyword evidence="6" id="KW-1185">Reference proteome</keyword>
<gene>
    <name evidence="4" type="primary">MRI1</name>
    <name evidence="5" type="ORF">LODBEIA_P44860</name>
</gene>
<sequence>MPDEAKTLQAIKFDTEKIKLEILDQLVLPYSTTYIPIATTTDAFHAIKSMQVRGAPAIAIVGAFSVVVDTFNHLQSGNGERTIADLKSALAHLIKSRPTAVNLANALNDISSILSAYDDEHKVDHEVYDKIYKYAVQLYDDDLANNFKIGDNGLNYIVESLKSENFTGPFSIITICNTGSLATSGHGTALGIIRSTFSKLNQETSNHEFYLDHVYPCETRPYNQGAKLTTYELAYESIPFTLICDNMVSSLIASLSHSKVIHGKSSPVKFIIVGADRIVKNGDTANKIGTFQLATIASFFNATQNANIKFIVAAPRTTIDLDTADGAGIRIEERPQKELTTLVGPVLNGSQVGEKITVGIATPGITVWNPAFDVTPHALIDGIITENPKAYVKDKDGNYNLSA</sequence>
<organism evidence="5 6">
    <name type="scientific">Lodderomyces beijingensis</name>
    <dbReference type="NCBI Taxonomy" id="1775926"/>
    <lineage>
        <taxon>Eukaryota</taxon>
        <taxon>Fungi</taxon>
        <taxon>Dikarya</taxon>
        <taxon>Ascomycota</taxon>
        <taxon>Saccharomycotina</taxon>
        <taxon>Pichiomycetes</taxon>
        <taxon>Debaryomycetaceae</taxon>
        <taxon>Candida/Lodderomyces clade</taxon>
        <taxon>Lodderomyces</taxon>
    </lineage>
</organism>
<comment type="function">
    <text evidence="4">Catalyzes the interconversion of methylthioribose-1-phosphate (MTR-1-P) into methylthioribulose-1-phosphate (MTRu-1-P).</text>
</comment>
<dbReference type="InterPro" id="IPR027363">
    <property type="entry name" value="M1Pi_N"/>
</dbReference>
<reference evidence="5 6" key="1">
    <citation type="submission" date="2024-03" db="EMBL/GenBank/DDBJ databases">
        <authorList>
            <person name="Brejova B."/>
        </authorList>
    </citation>
    <scope>NUCLEOTIDE SEQUENCE [LARGE SCALE GENOMIC DNA]</scope>
    <source>
        <strain evidence="5 6">CBS 14171</strain>
    </source>
</reference>
<keyword evidence="2 4" id="KW-0486">Methionine biosynthesis</keyword>
<dbReference type="InterPro" id="IPR005251">
    <property type="entry name" value="IF-M1Pi"/>
</dbReference>
<dbReference type="PANTHER" id="PTHR43475:SF1">
    <property type="entry name" value="METHYLTHIORIBOSE-1-PHOSPHATE ISOMERASE"/>
    <property type="match status" value="1"/>
</dbReference>
<feature type="active site" description="Proton donor" evidence="4">
    <location>
        <position position="276"/>
    </location>
</feature>
<protein>
    <recommendedName>
        <fullName evidence="4">Methylthioribose-1-phosphate isomerase</fullName>
        <shortName evidence="4">M1Pi</shortName>
        <shortName evidence="4">MTR-1-P isomerase</shortName>
        <ecNumber evidence="4">5.3.1.23</ecNumber>
    </recommendedName>
    <alternativeName>
        <fullName evidence="4">S-methyl-5-thioribose-1-phosphate isomerase</fullName>
    </alternativeName>
    <alternativeName>
        <fullName evidence="4">Translation initiation factor eIF-2B subunit alpha/beta/delta-like protein</fullName>
    </alternativeName>
</protein>
<evidence type="ECO:0000256" key="4">
    <source>
        <dbReference type="HAMAP-Rule" id="MF_03119"/>
    </source>
</evidence>